<protein>
    <submittedName>
        <fullName evidence="3">2-polyprenylphenol hydroxylase</fullName>
    </submittedName>
</protein>
<dbReference type="GO" id="GO:0016491">
    <property type="term" value="F:oxidoreductase activity"/>
    <property type="evidence" value="ECO:0007669"/>
    <property type="project" value="InterPro"/>
</dbReference>
<dbReference type="AlphaFoldDB" id="A0A7T0PAE9"/>
<dbReference type="Proteomes" id="UP000594681">
    <property type="component" value="Chromosome"/>
</dbReference>
<dbReference type="Gene3D" id="1.10.490.10">
    <property type="entry name" value="Globins"/>
    <property type="match status" value="1"/>
</dbReference>
<dbReference type="SUPFAM" id="SSF46458">
    <property type="entry name" value="Globin-like"/>
    <property type="match status" value="1"/>
</dbReference>
<dbReference type="GO" id="GO:0020037">
    <property type="term" value="F:heme binding"/>
    <property type="evidence" value="ECO:0007669"/>
    <property type="project" value="InterPro"/>
</dbReference>
<evidence type="ECO:0000313" key="3">
    <source>
        <dbReference type="EMBL" id="QPK78961.1"/>
    </source>
</evidence>
<accession>A0A7T0PAE9</accession>
<organism evidence="3 4">
    <name type="scientific">Corynebacterium lizhenjunii</name>
    <dbReference type="NCBI Taxonomy" id="2709394"/>
    <lineage>
        <taxon>Bacteria</taxon>
        <taxon>Bacillati</taxon>
        <taxon>Actinomycetota</taxon>
        <taxon>Actinomycetes</taxon>
        <taxon>Mycobacteriales</taxon>
        <taxon>Corynebacteriaceae</taxon>
        <taxon>Corynebacterium</taxon>
    </lineage>
</organism>
<dbReference type="InterPro" id="IPR012292">
    <property type="entry name" value="Globin/Proto"/>
</dbReference>
<sequence>MTAKRPAPETCDYAAVAHALRTHAEDYRREVHEQLFAQILPARDLFPMSAASAHQELVPALAWYFEQCAANAPVAHTEQHLADLAREHRRHGFPPQVYTTFVECLVSGLDTLELKPADATAAAARLHHLARVMADAAEAADLAGTAPAHRLHVVGVRRPNRQVGIVKLSAGLPTQFAPGQFFAVTTRHLPGTWRELYAAAPPTAAGELEFHIHATGPASQLLRAARVGDEWTVGSPRGEFAQGLHQHSSADGVYPVLLCFGTGWAPARAWLLGLVDAAVAAGQAPDIEASVYVVAPSPGHHYDVVVQENLAALNPDMRMYLLVDSAMDPQLLGAEPPVVEMDFEVSADPVSLMLERETTRGNRFILCGPSQRVAQAQAQLLAAGVDAVDIEAHPFDRAGLWELN</sequence>
<evidence type="ECO:0000259" key="2">
    <source>
        <dbReference type="PROSITE" id="PS51384"/>
    </source>
</evidence>
<dbReference type="InterPro" id="IPR050415">
    <property type="entry name" value="MRET"/>
</dbReference>
<reference evidence="3 4" key="1">
    <citation type="submission" date="2020-11" db="EMBL/GenBank/DDBJ databases">
        <title>Corynebacterium sp. ZJ-599.</title>
        <authorList>
            <person name="Zhou J."/>
        </authorList>
    </citation>
    <scope>NUCLEOTIDE SEQUENCE [LARGE SCALE GENOMIC DNA]</scope>
    <source>
        <strain evidence="3 4">ZJ-599</strain>
    </source>
</reference>
<evidence type="ECO:0000313" key="4">
    <source>
        <dbReference type="Proteomes" id="UP000594681"/>
    </source>
</evidence>
<dbReference type="GO" id="GO:0019825">
    <property type="term" value="F:oxygen binding"/>
    <property type="evidence" value="ECO:0007669"/>
    <property type="project" value="InterPro"/>
</dbReference>
<dbReference type="InterPro" id="IPR039261">
    <property type="entry name" value="FNR_nucleotide-bd"/>
</dbReference>
<feature type="domain" description="FAD-binding FR-type" evidence="2">
    <location>
        <begin position="146"/>
        <end position="243"/>
    </location>
</feature>
<dbReference type="InterPro" id="IPR017927">
    <property type="entry name" value="FAD-bd_FR_type"/>
</dbReference>
<proteinExistence type="predicted"/>
<dbReference type="PANTHER" id="PTHR47354">
    <property type="entry name" value="NADH OXIDOREDUCTASE HCR"/>
    <property type="match status" value="1"/>
</dbReference>
<evidence type="ECO:0000256" key="1">
    <source>
        <dbReference type="ARBA" id="ARBA00001974"/>
    </source>
</evidence>
<dbReference type="PANTHER" id="PTHR47354:SF5">
    <property type="entry name" value="PROTEIN RFBI"/>
    <property type="match status" value="1"/>
</dbReference>
<dbReference type="Gene3D" id="2.40.30.10">
    <property type="entry name" value="Translation factors"/>
    <property type="match status" value="1"/>
</dbReference>
<name>A0A7T0PAE9_9CORY</name>
<dbReference type="InterPro" id="IPR017938">
    <property type="entry name" value="Riboflavin_synthase-like_b-brl"/>
</dbReference>
<dbReference type="SUPFAM" id="SSF63380">
    <property type="entry name" value="Riboflavin synthase domain-like"/>
    <property type="match status" value="1"/>
</dbReference>
<dbReference type="EMBL" id="CP064954">
    <property type="protein sequence ID" value="QPK78961.1"/>
    <property type="molecule type" value="Genomic_DNA"/>
</dbReference>
<comment type="cofactor">
    <cofactor evidence="1">
        <name>FAD</name>
        <dbReference type="ChEBI" id="CHEBI:57692"/>
    </cofactor>
</comment>
<dbReference type="RefSeq" id="WP_165007395.1">
    <property type="nucleotide sequence ID" value="NZ_CP064954.1"/>
</dbReference>
<dbReference type="KEGG" id="cliz:G7Y31_10695"/>
<gene>
    <name evidence="3" type="ORF">G7Y31_10695</name>
</gene>
<dbReference type="SUPFAM" id="SSF52343">
    <property type="entry name" value="Ferredoxin reductase-like, C-terminal NADP-linked domain"/>
    <property type="match status" value="1"/>
</dbReference>
<keyword evidence="4" id="KW-1185">Reference proteome</keyword>
<dbReference type="PROSITE" id="PS51384">
    <property type="entry name" value="FAD_FR"/>
    <property type="match status" value="1"/>
</dbReference>
<dbReference type="InterPro" id="IPR009050">
    <property type="entry name" value="Globin-like_sf"/>
</dbReference>